<name>A0ABQ4YU77_9ASTR</name>
<evidence type="ECO:0000313" key="2">
    <source>
        <dbReference type="Proteomes" id="UP001151760"/>
    </source>
</evidence>
<keyword evidence="2" id="KW-1185">Reference proteome</keyword>
<sequence length="174" mass="20089">MSLELADRSIQYLRGIVENVLIKVDKFILPIDFVILDMLEDSRIPKILGRLFLATIWAMIDVFNKKITLRVGDDELDDIIHKETQELLEKDQSDSFLLKDLEKGVNQLDLDNCSPKRDKYVSESVIRRINSINTTYSGEQQNDGPDNIRSENLYSASASEIDEKNLSWKVYHLI</sequence>
<dbReference type="EMBL" id="BQNB010010739">
    <property type="protein sequence ID" value="GJS81315.1"/>
    <property type="molecule type" value="Genomic_DNA"/>
</dbReference>
<keyword evidence="1" id="KW-0808">Transferase</keyword>
<protein>
    <submittedName>
        <fullName evidence="1">DNA-directed DNA polymerase</fullName>
    </submittedName>
</protein>
<gene>
    <name evidence="1" type="ORF">Tco_0747856</name>
</gene>
<dbReference type="Proteomes" id="UP001151760">
    <property type="component" value="Unassembled WGS sequence"/>
</dbReference>
<dbReference type="Gene3D" id="2.40.70.10">
    <property type="entry name" value="Acid Proteases"/>
    <property type="match status" value="1"/>
</dbReference>
<evidence type="ECO:0000313" key="1">
    <source>
        <dbReference type="EMBL" id="GJS81315.1"/>
    </source>
</evidence>
<dbReference type="GO" id="GO:0003887">
    <property type="term" value="F:DNA-directed DNA polymerase activity"/>
    <property type="evidence" value="ECO:0007669"/>
    <property type="project" value="UniProtKB-KW"/>
</dbReference>
<keyword evidence="1" id="KW-0548">Nucleotidyltransferase</keyword>
<accession>A0ABQ4YU77</accession>
<dbReference type="PANTHER" id="PTHR33067">
    <property type="entry name" value="RNA-DIRECTED DNA POLYMERASE-RELATED"/>
    <property type="match status" value="1"/>
</dbReference>
<comment type="caution">
    <text evidence="1">The sequence shown here is derived from an EMBL/GenBank/DDBJ whole genome shotgun (WGS) entry which is preliminary data.</text>
</comment>
<dbReference type="PANTHER" id="PTHR33067:SF35">
    <property type="entry name" value="ASPARTIC PEPTIDASE DDI1-TYPE DOMAIN-CONTAINING PROTEIN"/>
    <property type="match status" value="1"/>
</dbReference>
<reference evidence="1" key="1">
    <citation type="journal article" date="2022" name="Int. J. Mol. Sci.">
        <title>Draft Genome of Tanacetum Coccineum: Genomic Comparison of Closely Related Tanacetum-Family Plants.</title>
        <authorList>
            <person name="Yamashiro T."/>
            <person name="Shiraishi A."/>
            <person name="Nakayama K."/>
            <person name="Satake H."/>
        </authorList>
    </citation>
    <scope>NUCLEOTIDE SEQUENCE</scope>
</reference>
<reference evidence="1" key="2">
    <citation type="submission" date="2022-01" db="EMBL/GenBank/DDBJ databases">
        <authorList>
            <person name="Yamashiro T."/>
            <person name="Shiraishi A."/>
            <person name="Satake H."/>
            <person name="Nakayama K."/>
        </authorList>
    </citation>
    <scope>NUCLEOTIDE SEQUENCE</scope>
</reference>
<proteinExistence type="predicted"/>
<organism evidence="1 2">
    <name type="scientific">Tanacetum coccineum</name>
    <dbReference type="NCBI Taxonomy" id="301880"/>
    <lineage>
        <taxon>Eukaryota</taxon>
        <taxon>Viridiplantae</taxon>
        <taxon>Streptophyta</taxon>
        <taxon>Embryophyta</taxon>
        <taxon>Tracheophyta</taxon>
        <taxon>Spermatophyta</taxon>
        <taxon>Magnoliopsida</taxon>
        <taxon>eudicotyledons</taxon>
        <taxon>Gunneridae</taxon>
        <taxon>Pentapetalae</taxon>
        <taxon>asterids</taxon>
        <taxon>campanulids</taxon>
        <taxon>Asterales</taxon>
        <taxon>Asteraceae</taxon>
        <taxon>Asteroideae</taxon>
        <taxon>Anthemideae</taxon>
        <taxon>Anthemidinae</taxon>
        <taxon>Tanacetum</taxon>
    </lineage>
</organism>
<keyword evidence="1" id="KW-0239">DNA-directed DNA polymerase</keyword>
<dbReference type="InterPro" id="IPR021109">
    <property type="entry name" value="Peptidase_aspartic_dom_sf"/>
</dbReference>